<evidence type="ECO:0000256" key="1">
    <source>
        <dbReference type="SAM" id="Coils"/>
    </source>
</evidence>
<sequence>MATVEDDGGRWGDRERGHGGRGGDRELGHGGRGGDSRSGLDRRGDDRARGRGGGRPPTGHAAAGSGVPQVATPSRLPSEGPGATSMVQTESPEPRHAGDAQYEDANIEIMKKRVQELELKNAELQQKLEVAQAQLKEWNKYTNSDPFIDKQLRKCHDVFLCLNESGYQKLSDLLADPKSKLTMDVKVHGMEVIKELKQFEKDLPIYIPKGVRVTRKEDKKFRRMTTVAKHILLGIIEDIYRLHRLELTLNGKFTLDDFYWTHLKKVKLDPALKFAVCQRERNGMINDFHQIYQIIIEMLSFHDRDLIIPDDLQSLLDLLNSDDPVKHNEIIRYNMSLLSEIGKKNHFITLYDRLQQQIREDNAKGVPEEEKISEKVLRFISNRFIKTKIDQEPWSSQAKKNSYVGTVYEFRRSNMGTALKDPIDLLIVWRNAISHILESSIEDGEQLFKDEDLVNMLESAIPGVLNELQKAMSEAGLLELPHLIRAMRM</sequence>
<dbReference type="OrthoDB" id="10538217at2759"/>
<keyword evidence="4" id="KW-1185">Reference proteome</keyword>
<evidence type="ECO:0000256" key="2">
    <source>
        <dbReference type="SAM" id="MobiDB-lite"/>
    </source>
</evidence>
<evidence type="ECO:0000313" key="4">
    <source>
        <dbReference type="Proteomes" id="UP000823388"/>
    </source>
</evidence>
<dbReference type="PANTHER" id="PTHR35161">
    <property type="entry name" value="OS02G0303100 PROTEIN"/>
    <property type="match status" value="1"/>
</dbReference>
<feature type="compositionally biased region" description="Basic and acidic residues" evidence="2">
    <location>
        <begin position="7"/>
        <end position="49"/>
    </location>
</feature>
<dbReference type="EMBL" id="CM029054">
    <property type="protein sequence ID" value="KAG2540860.1"/>
    <property type="molecule type" value="Genomic_DNA"/>
</dbReference>
<dbReference type="EMBL" id="CM029054">
    <property type="protein sequence ID" value="KAG2540859.1"/>
    <property type="molecule type" value="Genomic_DNA"/>
</dbReference>
<feature type="coiled-coil region" evidence="1">
    <location>
        <begin position="107"/>
        <end position="141"/>
    </location>
</feature>
<accession>A0A8T0MYZ1</accession>
<dbReference type="AlphaFoldDB" id="A0A8T0MYZ1"/>
<evidence type="ECO:0000313" key="3">
    <source>
        <dbReference type="EMBL" id="KAG2540859.1"/>
    </source>
</evidence>
<name>A0A8T0MYZ1_PANVG</name>
<keyword evidence="1" id="KW-0175">Coiled coil</keyword>
<feature type="region of interest" description="Disordered" evidence="2">
    <location>
        <begin position="1"/>
        <end position="100"/>
    </location>
</feature>
<dbReference type="Proteomes" id="UP000823388">
    <property type="component" value="Chromosome 9N"/>
</dbReference>
<comment type="caution">
    <text evidence="3">The sequence shown here is derived from an EMBL/GenBank/DDBJ whole genome shotgun (WGS) entry which is preliminary data.</text>
</comment>
<proteinExistence type="predicted"/>
<protein>
    <submittedName>
        <fullName evidence="3">Uncharacterized protein</fullName>
    </submittedName>
</protein>
<reference evidence="3" key="1">
    <citation type="submission" date="2020-05" db="EMBL/GenBank/DDBJ databases">
        <title>WGS assembly of Panicum virgatum.</title>
        <authorList>
            <person name="Lovell J.T."/>
            <person name="Jenkins J."/>
            <person name="Shu S."/>
            <person name="Juenger T.E."/>
            <person name="Schmutz J."/>
        </authorList>
    </citation>
    <scope>NUCLEOTIDE SEQUENCE</scope>
    <source>
        <strain evidence="3">AP13</strain>
    </source>
</reference>
<dbReference type="PANTHER" id="PTHR35161:SF22">
    <property type="match status" value="1"/>
</dbReference>
<gene>
    <name evidence="3" type="ORF">PVAP13_9NG586400</name>
</gene>
<organism evidence="3 4">
    <name type="scientific">Panicum virgatum</name>
    <name type="common">Blackwell switchgrass</name>
    <dbReference type="NCBI Taxonomy" id="38727"/>
    <lineage>
        <taxon>Eukaryota</taxon>
        <taxon>Viridiplantae</taxon>
        <taxon>Streptophyta</taxon>
        <taxon>Embryophyta</taxon>
        <taxon>Tracheophyta</taxon>
        <taxon>Spermatophyta</taxon>
        <taxon>Magnoliopsida</taxon>
        <taxon>Liliopsida</taxon>
        <taxon>Poales</taxon>
        <taxon>Poaceae</taxon>
        <taxon>PACMAD clade</taxon>
        <taxon>Panicoideae</taxon>
        <taxon>Panicodae</taxon>
        <taxon>Paniceae</taxon>
        <taxon>Panicinae</taxon>
        <taxon>Panicum</taxon>
        <taxon>Panicum sect. Hiantes</taxon>
    </lineage>
</organism>